<dbReference type="AlphaFoldDB" id="A0A327KXI8"/>
<dbReference type="EMBL" id="NPEU01000002">
    <property type="protein sequence ID" value="RAI42265.1"/>
    <property type="molecule type" value="Genomic_DNA"/>
</dbReference>
<evidence type="ECO:0000313" key="1">
    <source>
        <dbReference type="EMBL" id="RAI42265.1"/>
    </source>
</evidence>
<name>A0A327KXI8_9BRAD</name>
<comment type="caution">
    <text evidence="1">The sequence shown here is derived from an EMBL/GenBank/DDBJ whole genome shotgun (WGS) entry which is preliminary data.</text>
</comment>
<keyword evidence="2" id="KW-1185">Reference proteome</keyword>
<sequence length="120" mass="12176">MRPADLTGSDPELVGLMLRCGSGDIEVLTVVIPPLPPRATPAVTIRTPAGSNTYEARVTPPGSAILLSANAARDAKAVWPTASALTVEIAASETQMIKGVIPVDGLGAAVNALTTACSTR</sequence>
<protein>
    <submittedName>
        <fullName evidence="1">Uncharacterized protein</fullName>
    </submittedName>
</protein>
<accession>A0A327KXI8</accession>
<dbReference type="Proteomes" id="UP000248863">
    <property type="component" value="Unassembled WGS sequence"/>
</dbReference>
<organism evidence="1 2">
    <name type="scientific">Rhodoplanes elegans</name>
    <dbReference type="NCBI Taxonomy" id="29408"/>
    <lineage>
        <taxon>Bacteria</taxon>
        <taxon>Pseudomonadati</taxon>
        <taxon>Pseudomonadota</taxon>
        <taxon>Alphaproteobacteria</taxon>
        <taxon>Hyphomicrobiales</taxon>
        <taxon>Nitrobacteraceae</taxon>
        <taxon>Rhodoplanes</taxon>
    </lineage>
</organism>
<proteinExistence type="predicted"/>
<evidence type="ECO:0000313" key="2">
    <source>
        <dbReference type="Proteomes" id="UP000248863"/>
    </source>
</evidence>
<gene>
    <name evidence="1" type="ORF">CH338_00495</name>
</gene>
<reference evidence="1 2" key="1">
    <citation type="submission" date="2017-07" db="EMBL/GenBank/DDBJ databases">
        <title>Draft Genome Sequences of Select Purple Nonsulfur Bacteria.</title>
        <authorList>
            <person name="Lasarre B."/>
            <person name="Mckinlay J.B."/>
        </authorList>
    </citation>
    <scope>NUCLEOTIDE SEQUENCE [LARGE SCALE GENOMIC DNA]</scope>
    <source>
        <strain evidence="1 2">DSM 11907</strain>
    </source>
</reference>